<comment type="caution">
    <text evidence="1">The sequence shown here is derived from an EMBL/GenBank/DDBJ whole genome shotgun (WGS) entry which is preliminary data.</text>
</comment>
<organism evidence="1 2">
    <name type="scientific">Phtheirospermum japonicum</name>
    <dbReference type="NCBI Taxonomy" id="374723"/>
    <lineage>
        <taxon>Eukaryota</taxon>
        <taxon>Viridiplantae</taxon>
        <taxon>Streptophyta</taxon>
        <taxon>Embryophyta</taxon>
        <taxon>Tracheophyta</taxon>
        <taxon>Spermatophyta</taxon>
        <taxon>Magnoliopsida</taxon>
        <taxon>eudicotyledons</taxon>
        <taxon>Gunneridae</taxon>
        <taxon>Pentapetalae</taxon>
        <taxon>asterids</taxon>
        <taxon>lamiids</taxon>
        <taxon>Lamiales</taxon>
        <taxon>Orobanchaceae</taxon>
        <taxon>Orobanchaceae incertae sedis</taxon>
        <taxon>Phtheirospermum</taxon>
    </lineage>
</organism>
<reference evidence="1" key="1">
    <citation type="submission" date="2020-07" db="EMBL/GenBank/DDBJ databases">
        <title>Ethylene signaling mediates host invasion by parasitic plants.</title>
        <authorList>
            <person name="Yoshida S."/>
        </authorList>
    </citation>
    <scope>NUCLEOTIDE SEQUENCE</scope>
    <source>
        <strain evidence="1">Okayama</strain>
    </source>
</reference>
<protein>
    <submittedName>
        <fullName evidence="1">Uncharacterized protein</fullName>
    </submittedName>
</protein>
<name>A0A830DDX8_9LAMI</name>
<proteinExistence type="predicted"/>
<feature type="non-terminal residue" evidence="1">
    <location>
        <position position="108"/>
    </location>
</feature>
<evidence type="ECO:0000313" key="1">
    <source>
        <dbReference type="EMBL" id="GFQ08873.1"/>
    </source>
</evidence>
<sequence>VRCERMWITYSHYNPSKSRTMEVVLIDENLRINYTYLLEFHNFTSVRAVNSLPTIPEYGFNFVEFFDIKTDSRYEKLFVDAIAEVCGCDDICEMERYGVLTKRVMIHL</sequence>
<evidence type="ECO:0000313" key="2">
    <source>
        <dbReference type="Proteomes" id="UP000653305"/>
    </source>
</evidence>
<dbReference type="AlphaFoldDB" id="A0A830DDX8"/>
<keyword evidence="2" id="KW-1185">Reference proteome</keyword>
<dbReference type="EMBL" id="BMAC01010261">
    <property type="protein sequence ID" value="GFQ08873.1"/>
    <property type="molecule type" value="Genomic_DNA"/>
</dbReference>
<gene>
    <name evidence="1" type="ORF">PHJA_003031300</name>
</gene>
<dbReference type="Proteomes" id="UP000653305">
    <property type="component" value="Unassembled WGS sequence"/>
</dbReference>
<accession>A0A830DDX8</accession>